<keyword evidence="1" id="KW-0812">Transmembrane</keyword>
<reference evidence="2 3" key="1">
    <citation type="submission" date="2017-10" db="EMBL/GenBank/DDBJ databases">
        <authorList>
            <person name="Jakob F."/>
        </authorList>
    </citation>
    <scope>NUCLEOTIDE SEQUENCE [LARGE SCALE GENOMIC DNA]</scope>
    <source>
        <strain evidence="2 3">TMW 2.1889</strain>
    </source>
</reference>
<feature type="transmembrane region" description="Helical" evidence="1">
    <location>
        <begin position="21"/>
        <end position="45"/>
    </location>
</feature>
<protein>
    <submittedName>
        <fullName evidence="2">Uncharacterized protein</fullName>
    </submittedName>
</protein>
<name>A0ABR5ZSJ1_9PROT</name>
<dbReference type="Proteomes" id="UP000765338">
    <property type="component" value="Unassembled WGS sequence"/>
</dbReference>
<gene>
    <name evidence="2" type="ORF">CPA56_04685</name>
</gene>
<evidence type="ECO:0000256" key="1">
    <source>
        <dbReference type="SAM" id="Phobius"/>
    </source>
</evidence>
<keyword evidence="1" id="KW-1133">Transmembrane helix</keyword>
<sequence length="108" mass="12489">MLVVKRKRPIFSNSSRKEISVLSTLGRMVVLLGLTFIFLVLVRFYPPATRLMQHVVGTSVWQRLYGLFHVETALGREQLILVGIVLSCFCLALLIQILGLWFLRQFRR</sequence>
<evidence type="ECO:0000313" key="3">
    <source>
        <dbReference type="Proteomes" id="UP000765338"/>
    </source>
</evidence>
<keyword evidence="3" id="KW-1185">Reference proteome</keyword>
<proteinExistence type="predicted"/>
<keyword evidence="1" id="KW-0472">Membrane</keyword>
<comment type="caution">
    <text evidence="2">The sequence shown here is derived from an EMBL/GenBank/DDBJ whole genome shotgun (WGS) entry which is preliminary data.</text>
</comment>
<evidence type="ECO:0000313" key="2">
    <source>
        <dbReference type="EMBL" id="MBA5727281.1"/>
    </source>
</evidence>
<accession>A0ABR5ZSJ1</accession>
<organism evidence="2 3">
    <name type="scientific">Bombella mellum</name>
    <dbReference type="NCBI Taxonomy" id="2039288"/>
    <lineage>
        <taxon>Bacteria</taxon>
        <taxon>Pseudomonadati</taxon>
        <taxon>Pseudomonadota</taxon>
        <taxon>Alphaproteobacteria</taxon>
        <taxon>Acetobacterales</taxon>
        <taxon>Acetobacteraceae</taxon>
        <taxon>Bombella</taxon>
    </lineage>
</organism>
<feature type="transmembrane region" description="Helical" evidence="1">
    <location>
        <begin position="79"/>
        <end position="103"/>
    </location>
</feature>
<dbReference type="EMBL" id="PDLY01000002">
    <property type="protein sequence ID" value="MBA5727281.1"/>
    <property type="molecule type" value="Genomic_DNA"/>
</dbReference>